<dbReference type="Proteomes" id="UP000619260">
    <property type="component" value="Unassembled WGS sequence"/>
</dbReference>
<proteinExistence type="predicted"/>
<keyword evidence="1" id="KW-1133">Transmembrane helix</keyword>
<organism evidence="2 3">
    <name type="scientific">Virgisporangium aliadipatigenens</name>
    <dbReference type="NCBI Taxonomy" id="741659"/>
    <lineage>
        <taxon>Bacteria</taxon>
        <taxon>Bacillati</taxon>
        <taxon>Actinomycetota</taxon>
        <taxon>Actinomycetes</taxon>
        <taxon>Micromonosporales</taxon>
        <taxon>Micromonosporaceae</taxon>
        <taxon>Virgisporangium</taxon>
    </lineage>
</organism>
<comment type="caution">
    <text evidence="2">The sequence shown here is derived from an EMBL/GenBank/DDBJ whole genome shotgun (WGS) entry which is preliminary data.</text>
</comment>
<evidence type="ECO:0000313" key="3">
    <source>
        <dbReference type="Proteomes" id="UP000619260"/>
    </source>
</evidence>
<feature type="transmembrane region" description="Helical" evidence="1">
    <location>
        <begin position="122"/>
        <end position="143"/>
    </location>
</feature>
<reference evidence="2" key="1">
    <citation type="submission" date="2021-01" db="EMBL/GenBank/DDBJ databases">
        <title>Whole genome shotgun sequence of Virgisporangium aliadipatigenens NBRC 105644.</title>
        <authorList>
            <person name="Komaki H."/>
            <person name="Tamura T."/>
        </authorList>
    </citation>
    <scope>NUCLEOTIDE SEQUENCE</scope>
    <source>
        <strain evidence="2">NBRC 105644</strain>
    </source>
</reference>
<keyword evidence="3" id="KW-1185">Reference proteome</keyword>
<dbReference type="AlphaFoldDB" id="A0A8J3YUX0"/>
<name>A0A8J3YUX0_9ACTN</name>
<protein>
    <submittedName>
        <fullName evidence="2">Uncharacterized protein</fullName>
    </submittedName>
</protein>
<evidence type="ECO:0000256" key="1">
    <source>
        <dbReference type="SAM" id="Phobius"/>
    </source>
</evidence>
<keyword evidence="1" id="KW-0812">Transmembrane</keyword>
<feature type="transmembrane region" description="Helical" evidence="1">
    <location>
        <begin position="56"/>
        <end position="77"/>
    </location>
</feature>
<evidence type="ECO:0000313" key="2">
    <source>
        <dbReference type="EMBL" id="GIJ50256.1"/>
    </source>
</evidence>
<sequence length="151" mass="15099">MNRSTKVSAGLLAVQAALALVGVALAVRFGDVVSPTAFDGNALAKQFAGGPIHPSAIGVGVAVLVSAGFLTLAVLVVRGSRRGRTLARIACGLGLLAFVGGGVLLTSPTHVAGTAPGWYTEYGGFAAALALLCYIGTIALLSLRHSSSRPT</sequence>
<dbReference type="EMBL" id="BOPF01000034">
    <property type="protein sequence ID" value="GIJ50256.1"/>
    <property type="molecule type" value="Genomic_DNA"/>
</dbReference>
<dbReference type="RefSeq" id="WP_203903694.1">
    <property type="nucleotide sequence ID" value="NZ_BOPF01000034.1"/>
</dbReference>
<accession>A0A8J3YUX0</accession>
<keyword evidence="1" id="KW-0472">Membrane</keyword>
<feature type="transmembrane region" description="Helical" evidence="1">
    <location>
        <begin position="89"/>
        <end position="110"/>
    </location>
</feature>
<gene>
    <name evidence="2" type="ORF">Val02_71420</name>
</gene>